<gene>
    <name evidence="1" type="ORF">PSON_ATCC_30995.1.T1040216</name>
</gene>
<sequence>MPNKISIQSFSKFAQTRQQIFLLYFDILANNIQNIYGSYLNYKHSLYEFFMADIYVIVQLKIIRTLVKLYKRKEQLSQYYVQSYLFNLDVILSTFHYYL</sequence>
<dbReference type="EMBL" id="CAJJDN010000104">
    <property type="protein sequence ID" value="CAD8114039.1"/>
    <property type="molecule type" value="Genomic_DNA"/>
</dbReference>
<protein>
    <submittedName>
        <fullName evidence="1">Uncharacterized protein</fullName>
    </submittedName>
</protein>
<keyword evidence="2" id="KW-1185">Reference proteome</keyword>
<reference evidence="1" key="1">
    <citation type="submission" date="2021-01" db="EMBL/GenBank/DDBJ databases">
        <authorList>
            <consortium name="Genoscope - CEA"/>
            <person name="William W."/>
        </authorList>
    </citation>
    <scope>NUCLEOTIDE SEQUENCE</scope>
</reference>
<dbReference type="AlphaFoldDB" id="A0A8S1QDS7"/>
<accession>A0A8S1QDS7</accession>
<evidence type="ECO:0000313" key="1">
    <source>
        <dbReference type="EMBL" id="CAD8114039.1"/>
    </source>
</evidence>
<organism evidence="1 2">
    <name type="scientific">Paramecium sonneborni</name>
    <dbReference type="NCBI Taxonomy" id="65129"/>
    <lineage>
        <taxon>Eukaryota</taxon>
        <taxon>Sar</taxon>
        <taxon>Alveolata</taxon>
        <taxon>Ciliophora</taxon>
        <taxon>Intramacronucleata</taxon>
        <taxon>Oligohymenophorea</taxon>
        <taxon>Peniculida</taxon>
        <taxon>Parameciidae</taxon>
        <taxon>Paramecium</taxon>
    </lineage>
</organism>
<dbReference type="Proteomes" id="UP000692954">
    <property type="component" value="Unassembled WGS sequence"/>
</dbReference>
<proteinExistence type="predicted"/>
<comment type="caution">
    <text evidence="1">The sequence shown here is derived from an EMBL/GenBank/DDBJ whole genome shotgun (WGS) entry which is preliminary data.</text>
</comment>
<evidence type="ECO:0000313" key="2">
    <source>
        <dbReference type="Proteomes" id="UP000692954"/>
    </source>
</evidence>
<name>A0A8S1QDS7_9CILI</name>